<comment type="similarity">
    <text evidence="4">Belongs to the Nudix hydrolase family. RppH subfamily.</text>
</comment>
<dbReference type="NCBIfam" id="NF001936">
    <property type="entry name" value="PRK00714.1-3"/>
    <property type="match status" value="1"/>
</dbReference>
<dbReference type="PROSITE" id="PS51462">
    <property type="entry name" value="NUDIX"/>
    <property type="match status" value="1"/>
</dbReference>
<dbReference type="SUPFAM" id="SSF55811">
    <property type="entry name" value="Nudix"/>
    <property type="match status" value="1"/>
</dbReference>
<dbReference type="HAMAP" id="MF_00298">
    <property type="entry name" value="Nudix_RppH"/>
    <property type="match status" value="1"/>
</dbReference>
<keyword evidence="3 4" id="KW-0378">Hydrolase</keyword>
<dbReference type="PANTHER" id="PTHR11839">
    <property type="entry name" value="UDP/ADP-SUGAR PYROPHOSPHATASE"/>
    <property type="match status" value="1"/>
</dbReference>
<evidence type="ECO:0000259" key="6">
    <source>
        <dbReference type="PROSITE" id="PS51462"/>
    </source>
</evidence>
<dbReference type="EC" id="3.6.1.-" evidence="4"/>
<evidence type="ECO:0000256" key="2">
    <source>
        <dbReference type="ARBA" id="ARBA00001946"/>
    </source>
</evidence>
<dbReference type="CDD" id="cd03671">
    <property type="entry name" value="NUDIX_Ap4A_hydrolase_plant_like"/>
    <property type="match status" value="1"/>
</dbReference>
<dbReference type="PANTHER" id="PTHR11839:SF22">
    <property type="entry name" value="NUDIX HYDROLASE 26, CHLOROPLASTIC"/>
    <property type="match status" value="1"/>
</dbReference>
<dbReference type="NCBIfam" id="NF001938">
    <property type="entry name" value="PRK00714.1-5"/>
    <property type="match status" value="1"/>
</dbReference>
<dbReference type="InterPro" id="IPR020084">
    <property type="entry name" value="NUDIX_hydrolase_CS"/>
</dbReference>
<accession>A0A4R2PLH3</accession>
<dbReference type="GO" id="GO:0034432">
    <property type="term" value="F:bis(5'-adenosyl)-pentaphosphatase activity"/>
    <property type="evidence" value="ECO:0007669"/>
    <property type="project" value="TreeGrafter"/>
</dbReference>
<comment type="cofactor">
    <cofactor evidence="4">
        <name>a divalent metal cation</name>
        <dbReference type="ChEBI" id="CHEBI:60240"/>
    </cofactor>
</comment>
<comment type="caution">
    <text evidence="7">The sequence shown here is derived from an EMBL/GenBank/DDBJ whole genome shotgun (WGS) entry which is preliminary data.</text>
</comment>
<dbReference type="FunCoup" id="A0A4R2PLH3">
    <property type="interactions" value="241"/>
</dbReference>
<sequence length="180" mass="20273">MASSDPDLPNPAPAPADDPDALRARLPYRPCVGIMLINRAGLVFVGQRIDTQVDAWQMPQGGIDPGESADEAAHRELLEEVGTDEVAVLGRTRDWLSYDLPDSLLGRVWGGRYRGQRQHWYAMRLTGAEERIDIATDHPEFEDWTWVEAPRLPALAIPFKRRVYEQVVAELGHLAQPLRR</sequence>
<comment type="cofactor">
    <cofactor evidence="2">
        <name>Mg(2+)</name>
        <dbReference type="ChEBI" id="CHEBI:18420"/>
    </cofactor>
</comment>
<dbReference type="PRINTS" id="PR00502">
    <property type="entry name" value="NUDIXFAMILY"/>
</dbReference>
<feature type="domain" description="Nudix hydrolase" evidence="6">
    <location>
        <begin position="27"/>
        <end position="169"/>
    </location>
</feature>
<feature type="short sequence motif" description="Nudix box" evidence="4">
    <location>
        <begin position="61"/>
        <end position="82"/>
    </location>
</feature>
<dbReference type="GO" id="GO:0006753">
    <property type="term" value="P:nucleoside phosphate metabolic process"/>
    <property type="evidence" value="ECO:0007669"/>
    <property type="project" value="TreeGrafter"/>
</dbReference>
<evidence type="ECO:0000256" key="4">
    <source>
        <dbReference type="HAMAP-Rule" id="MF_00298"/>
    </source>
</evidence>
<keyword evidence="8" id="KW-1185">Reference proteome</keyword>
<evidence type="ECO:0000313" key="7">
    <source>
        <dbReference type="EMBL" id="TCP36469.1"/>
    </source>
</evidence>
<dbReference type="Gene3D" id="3.90.79.10">
    <property type="entry name" value="Nucleoside Triphosphate Pyrophosphohydrolase"/>
    <property type="match status" value="1"/>
</dbReference>
<dbReference type="OrthoDB" id="9816040at2"/>
<dbReference type="EMBL" id="SLXO01000003">
    <property type="protein sequence ID" value="TCP36469.1"/>
    <property type="molecule type" value="Genomic_DNA"/>
</dbReference>
<organism evidence="7 8">
    <name type="scientific">Rhodothalassium salexigens DSM 2132</name>
    <dbReference type="NCBI Taxonomy" id="1188247"/>
    <lineage>
        <taxon>Bacteria</taxon>
        <taxon>Pseudomonadati</taxon>
        <taxon>Pseudomonadota</taxon>
        <taxon>Alphaproteobacteria</taxon>
        <taxon>Rhodothalassiales</taxon>
        <taxon>Rhodothalassiaceae</taxon>
        <taxon>Rhodothalassium</taxon>
    </lineage>
</organism>
<feature type="region of interest" description="Disordered" evidence="5">
    <location>
        <begin position="1"/>
        <end position="22"/>
    </location>
</feature>
<protein>
    <recommendedName>
        <fullName evidence="4">RNA pyrophosphohydrolase</fullName>
        <ecNumber evidence="4">3.6.1.-</ecNumber>
    </recommendedName>
    <alternativeName>
        <fullName evidence="4">(Di)nucleoside polyphosphate hydrolase</fullName>
    </alternativeName>
</protein>
<comment type="function">
    <text evidence="4">Accelerates the degradation of transcripts by removing pyrophosphate from the 5'-end of triphosphorylated RNA, leading to a more labile monophosphorylated state that can stimulate subsequent ribonuclease cleavage.</text>
</comment>
<name>A0A4R2PLH3_RHOSA</name>
<evidence type="ECO:0000256" key="3">
    <source>
        <dbReference type="ARBA" id="ARBA00022801"/>
    </source>
</evidence>
<gene>
    <name evidence="4" type="primary">rppH</name>
    <name evidence="4" type="synonym">nudH</name>
    <name evidence="7" type="ORF">EV659_103361</name>
</gene>
<evidence type="ECO:0000256" key="1">
    <source>
        <dbReference type="ARBA" id="ARBA00001936"/>
    </source>
</evidence>
<dbReference type="GO" id="GO:0008893">
    <property type="term" value="F:guanosine-3',5'-bis(diphosphate) 3'-diphosphatase activity"/>
    <property type="evidence" value="ECO:0007669"/>
    <property type="project" value="TreeGrafter"/>
</dbReference>
<dbReference type="RefSeq" id="WP_132707997.1">
    <property type="nucleotide sequence ID" value="NZ_JACIGF010000003.1"/>
</dbReference>
<dbReference type="InterPro" id="IPR000086">
    <property type="entry name" value="NUDIX_hydrolase_dom"/>
</dbReference>
<dbReference type="AlphaFoldDB" id="A0A4R2PLH3"/>
<evidence type="ECO:0000313" key="8">
    <source>
        <dbReference type="Proteomes" id="UP000295399"/>
    </source>
</evidence>
<dbReference type="InParanoid" id="A0A4R2PLH3"/>
<dbReference type="Proteomes" id="UP000295399">
    <property type="component" value="Unassembled WGS sequence"/>
</dbReference>
<dbReference type="GO" id="GO:0019693">
    <property type="term" value="P:ribose phosphate metabolic process"/>
    <property type="evidence" value="ECO:0007669"/>
    <property type="project" value="TreeGrafter"/>
</dbReference>
<dbReference type="InterPro" id="IPR015797">
    <property type="entry name" value="NUDIX_hydrolase-like_dom_sf"/>
</dbReference>
<dbReference type="Pfam" id="PF00293">
    <property type="entry name" value="NUDIX"/>
    <property type="match status" value="1"/>
</dbReference>
<comment type="cofactor">
    <cofactor evidence="1">
        <name>Mn(2+)</name>
        <dbReference type="ChEBI" id="CHEBI:29035"/>
    </cofactor>
</comment>
<dbReference type="InterPro" id="IPR020476">
    <property type="entry name" value="Nudix_hydrolase"/>
</dbReference>
<reference evidence="7 8" key="1">
    <citation type="submission" date="2019-03" db="EMBL/GenBank/DDBJ databases">
        <title>Genomic Encyclopedia of Type Strains, Phase IV (KMG-IV): sequencing the most valuable type-strain genomes for metagenomic binning, comparative biology and taxonomic classification.</title>
        <authorList>
            <person name="Goeker M."/>
        </authorList>
    </citation>
    <scope>NUCLEOTIDE SEQUENCE [LARGE SCALE GENOMIC DNA]</scope>
    <source>
        <strain evidence="7 8">DSM 2132</strain>
    </source>
</reference>
<dbReference type="PROSITE" id="PS00893">
    <property type="entry name" value="NUDIX_BOX"/>
    <property type="match status" value="1"/>
</dbReference>
<proteinExistence type="inferred from homology"/>
<dbReference type="InterPro" id="IPR022927">
    <property type="entry name" value="RppH"/>
</dbReference>
<evidence type="ECO:0000256" key="5">
    <source>
        <dbReference type="SAM" id="MobiDB-lite"/>
    </source>
</evidence>